<evidence type="ECO:0000313" key="19">
    <source>
        <dbReference type="EMBL" id="WNZ26140.1"/>
    </source>
</evidence>
<comment type="function">
    <text evidence="15">Acts as a processive, ATP-dependent zinc metallopeptidase for both cytoplasmic and membrane proteins. Plays a role in the quality control of integral membrane proteins.</text>
</comment>
<evidence type="ECO:0000256" key="3">
    <source>
        <dbReference type="ARBA" id="ARBA00022692"/>
    </source>
</evidence>
<comment type="cofactor">
    <cofactor evidence="15">
        <name>Zn(2+)</name>
        <dbReference type="ChEBI" id="CHEBI:29105"/>
    </cofactor>
    <text evidence="15">Binds 1 zinc ion per subunit.</text>
</comment>
<dbReference type="InterPro" id="IPR005936">
    <property type="entry name" value="FtsH"/>
</dbReference>
<dbReference type="Gene3D" id="3.40.50.300">
    <property type="entry name" value="P-loop containing nucleotide triphosphate hydrolases"/>
    <property type="match status" value="1"/>
</dbReference>
<evidence type="ECO:0000256" key="10">
    <source>
        <dbReference type="ARBA" id="ARBA00023049"/>
    </source>
</evidence>
<keyword evidence="8 15" id="KW-0067">ATP-binding</keyword>
<dbReference type="PANTHER" id="PTHR23076">
    <property type="entry name" value="METALLOPROTEASE M41 FTSH"/>
    <property type="match status" value="1"/>
</dbReference>
<reference evidence="19" key="1">
    <citation type="submission" date="2020-05" db="EMBL/GenBank/DDBJ databases">
        <authorList>
            <person name="Zhu T."/>
            <person name="Keshari N."/>
            <person name="Lu X."/>
        </authorList>
    </citation>
    <scope>NUCLEOTIDE SEQUENCE</scope>
    <source>
        <strain evidence="19">NK1-12</strain>
    </source>
</reference>
<dbReference type="InterPro" id="IPR027417">
    <property type="entry name" value="P-loop_NTPase"/>
</dbReference>
<evidence type="ECO:0000256" key="16">
    <source>
        <dbReference type="RuleBase" id="RU003651"/>
    </source>
</evidence>
<dbReference type="NCBIfam" id="TIGR01241">
    <property type="entry name" value="FtsH_fam"/>
    <property type="match status" value="1"/>
</dbReference>
<name>A0AA96WJ71_9CYAN</name>
<evidence type="ECO:0000256" key="4">
    <source>
        <dbReference type="ARBA" id="ARBA00022723"/>
    </source>
</evidence>
<accession>A0AA96WJ71</accession>
<dbReference type="InterPro" id="IPR011546">
    <property type="entry name" value="Pept_M41_FtsH_extracell"/>
</dbReference>
<dbReference type="GO" id="GO:0004222">
    <property type="term" value="F:metalloendopeptidase activity"/>
    <property type="evidence" value="ECO:0007669"/>
    <property type="project" value="InterPro"/>
</dbReference>
<dbReference type="GO" id="GO:0008270">
    <property type="term" value="F:zinc ion binding"/>
    <property type="evidence" value="ECO:0007669"/>
    <property type="project" value="UniProtKB-UniRule"/>
</dbReference>
<dbReference type="FunFam" id="3.40.50.300:FF:000001">
    <property type="entry name" value="ATP-dependent zinc metalloprotease FtsH"/>
    <property type="match status" value="1"/>
</dbReference>
<evidence type="ECO:0000256" key="13">
    <source>
        <dbReference type="ARBA" id="ARBA00060402"/>
    </source>
</evidence>
<dbReference type="Pfam" id="PF17862">
    <property type="entry name" value="AAA_lid_3"/>
    <property type="match status" value="1"/>
</dbReference>
<keyword evidence="6 15" id="KW-0378">Hydrolase</keyword>
<dbReference type="InterPro" id="IPR003593">
    <property type="entry name" value="AAA+_ATPase"/>
</dbReference>
<dbReference type="GO" id="GO:0006508">
    <property type="term" value="P:proteolysis"/>
    <property type="evidence" value="ECO:0007669"/>
    <property type="project" value="UniProtKB-KW"/>
</dbReference>
<feature type="transmembrane region" description="Helical" evidence="15">
    <location>
        <begin position="166"/>
        <end position="187"/>
    </location>
</feature>
<sequence length="685" mass="74436">MPAENKKKDGKPPQPRNFGSSLLSLLVTLFLINYVVLPALGPGRTRVSYSEFLKQVRAGNVEEALLGETEIRYILKEGTEGAEATPAQPTSPSPSPPPSSPSSSFGEAHEPPSPSPPPPTTPEAPNFRDQQQPVYSTVPIADNTRNLVELLEENNVEFRAAPQGGFLSTLLGWVLPPLIFVGIWAWFLQRAQGGSAALTVGRSKARIYAEGNTGVTFDDVAGEDEAKAELEEIVEFLKQPDKYTRIGAVIPKGVLLVGPPGTGKTLLAKAIAGEAGVPFFSISGSEFIELFVGVGAARVRDLFQQAKQKAPCIVFIDELDALGKARSSNSALGSNDEQEQTLNQLLTEMDGFEGNTGVIIIAATNRPEVLDPALRRPGRFDRLVTVDRPDKLGREAILRVHAKKVQLDSDVDLGAIATRTPGFSGADLANLINEAALLAARKNQTLVRMADLNEAIERVIAGLERKSRVLNPLERKIVSYHEVGHAIVGFLMPGSNRVEKISIVPRGVGALGYTLQLPEEDRFLMAEDEIRGRIATLLGGRSSEEVVFGKVSTGASDDIQKATDLAERMVTIYGMNSKLGPVAFERIQQQFLNPNSARRIISPEVTALIDQEVQRIIDAAHQVAQEILRLNRDLLEEIAETLLQNEVLEGEALQQYLKRAKAPTELTDWLQTGEWQPLADELGNS</sequence>
<evidence type="ECO:0000256" key="7">
    <source>
        <dbReference type="ARBA" id="ARBA00022833"/>
    </source>
</evidence>
<dbReference type="Gene3D" id="3.30.720.210">
    <property type="match status" value="1"/>
</dbReference>
<keyword evidence="9 15" id="KW-1133">Transmembrane helix</keyword>
<feature type="binding site" evidence="15">
    <location>
        <begin position="258"/>
        <end position="265"/>
    </location>
    <ligand>
        <name>ATP</name>
        <dbReference type="ChEBI" id="CHEBI:30616"/>
    </ligand>
</feature>
<evidence type="ECO:0000256" key="14">
    <source>
        <dbReference type="ARBA" id="ARBA00061570"/>
    </source>
</evidence>
<evidence type="ECO:0000256" key="1">
    <source>
        <dbReference type="ARBA" id="ARBA00010044"/>
    </source>
</evidence>
<comment type="subcellular location">
    <subcellularLocation>
        <location evidence="13 15">Cellular thylakoid membrane</location>
        <topology evidence="13 15">Multi-pass membrane protein</topology>
        <orientation evidence="13 15">Stromal side</orientation>
    </subcellularLocation>
</comment>
<dbReference type="CDD" id="cd19501">
    <property type="entry name" value="RecA-like_FtsH"/>
    <property type="match status" value="1"/>
</dbReference>
<dbReference type="EMBL" id="CP053586">
    <property type="protein sequence ID" value="WNZ26140.1"/>
    <property type="molecule type" value="Genomic_DNA"/>
</dbReference>
<gene>
    <name evidence="19" type="primary">hflB</name>
    <name evidence="15" type="synonym">ftsH</name>
    <name evidence="19" type="ORF">HJG54_27140</name>
</gene>
<evidence type="ECO:0000256" key="11">
    <source>
        <dbReference type="ARBA" id="ARBA00023078"/>
    </source>
</evidence>
<feature type="binding site" evidence="15">
    <location>
        <position position="485"/>
    </location>
    <ligand>
        <name>Zn(2+)</name>
        <dbReference type="ChEBI" id="CHEBI:29105"/>
        <note>catalytic</note>
    </ligand>
</feature>
<evidence type="ECO:0000256" key="5">
    <source>
        <dbReference type="ARBA" id="ARBA00022741"/>
    </source>
</evidence>
<evidence type="ECO:0000256" key="12">
    <source>
        <dbReference type="ARBA" id="ARBA00023136"/>
    </source>
</evidence>
<organism evidence="19">
    <name type="scientific">Leptolyngbya sp. NK1-12</name>
    <dbReference type="NCBI Taxonomy" id="2547451"/>
    <lineage>
        <taxon>Bacteria</taxon>
        <taxon>Bacillati</taxon>
        <taxon>Cyanobacteriota</taxon>
        <taxon>Cyanophyceae</taxon>
        <taxon>Leptolyngbyales</taxon>
        <taxon>Leptolyngbyaceae</taxon>
        <taxon>Leptolyngbya group</taxon>
        <taxon>Leptolyngbya</taxon>
    </lineage>
</organism>
<evidence type="ECO:0000259" key="18">
    <source>
        <dbReference type="SMART" id="SM00382"/>
    </source>
</evidence>
<keyword evidence="2 15" id="KW-0645">Protease</keyword>
<dbReference type="AlphaFoldDB" id="A0AA96WJ71"/>
<comment type="similarity">
    <text evidence="14 15">In the central section; belongs to the AAA ATPase family.</text>
</comment>
<dbReference type="PANTHER" id="PTHR23076:SF113">
    <property type="entry name" value="ATP-DEPENDENT ZINC METALLOPROTEASE FTSH 1, CHLOROPLASTIC-RELATED"/>
    <property type="match status" value="1"/>
</dbReference>
<dbReference type="InterPro" id="IPR003960">
    <property type="entry name" value="ATPase_AAA_CS"/>
</dbReference>
<feature type="region of interest" description="Disordered" evidence="17">
    <location>
        <begin position="80"/>
        <end position="128"/>
    </location>
</feature>
<evidence type="ECO:0000256" key="17">
    <source>
        <dbReference type="SAM" id="MobiDB-lite"/>
    </source>
</evidence>
<dbReference type="InterPro" id="IPR000642">
    <property type="entry name" value="Peptidase_M41"/>
</dbReference>
<keyword evidence="5 15" id="KW-0547">Nucleotide-binding</keyword>
<comment type="similarity">
    <text evidence="1 15">In the C-terminal section; belongs to the peptidase M41 family.</text>
</comment>
<dbReference type="HAMAP" id="MF_01458">
    <property type="entry name" value="FtsH"/>
    <property type="match status" value="1"/>
</dbReference>
<dbReference type="RefSeq" id="WP_316432344.1">
    <property type="nucleotide sequence ID" value="NZ_CP053586.1"/>
</dbReference>
<dbReference type="GO" id="GO:0005524">
    <property type="term" value="F:ATP binding"/>
    <property type="evidence" value="ECO:0007669"/>
    <property type="project" value="UniProtKB-UniRule"/>
</dbReference>
<dbReference type="InterPro" id="IPR037219">
    <property type="entry name" value="Peptidase_M41-like"/>
</dbReference>
<dbReference type="Gene3D" id="1.20.58.760">
    <property type="entry name" value="Peptidase M41"/>
    <property type="match status" value="1"/>
</dbReference>
<keyword evidence="4 15" id="KW-0479">Metal-binding</keyword>
<evidence type="ECO:0000256" key="9">
    <source>
        <dbReference type="ARBA" id="ARBA00022989"/>
    </source>
</evidence>
<protein>
    <recommendedName>
        <fullName evidence="15">ATP-dependent zinc metalloprotease FtsH</fullName>
        <ecNumber evidence="15">3.4.24.-</ecNumber>
    </recommendedName>
</protein>
<dbReference type="GO" id="GO:0030163">
    <property type="term" value="P:protein catabolic process"/>
    <property type="evidence" value="ECO:0007669"/>
    <property type="project" value="UniProtKB-UniRule"/>
</dbReference>
<dbReference type="FunFam" id="1.20.58.760:FF:000001">
    <property type="entry name" value="ATP-dependent zinc metalloprotease FtsH"/>
    <property type="match status" value="1"/>
</dbReference>
<dbReference type="Gene3D" id="1.10.8.60">
    <property type="match status" value="1"/>
</dbReference>
<dbReference type="Pfam" id="PF06480">
    <property type="entry name" value="FtsH_ext"/>
    <property type="match status" value="1"/>
</dbReference>
<evidence type="ECO:0000256" key="6">
    <source>
        <dbReference type="ARBA" id="ARBA00022801"/>
    </source>
</evidence>
<evidence type="ECO:0000256" key="2">
    <source>
        <dbReference type="ARBA" id="ARBA00022670"/>
    </source>
</evidence>
<dbReference type="SUPFAM" id="SSF140990">
    <property type="entry name" value="FtsH protease domain-like"/>
    <property type="match status" value="1"/>
</dbReference>
<dbReference type="PROSITE" id="PS00674">
    <property type="entry name" value="AAA"/>
    <property type="match status" value="1"/>
</dbReference>
<dbReference type="GO" id="GO:0016887">
    <property type="term" value="F:ATP hydrolysis activity"/>
    <property type="evidence" value="ECO:0007669"/>
    <property type="project" value="UniProtKB-UniRule"/>
</dbReference>
<dbReference type="GO" id="GO:0031676">
    <property type="term" value="C:plasma membrane-derived thylakoid membrane"/>
    <property type="evidence" value="ECO:0007669"/>
    <property type="project" value="UniProtKB-SubCell"/>
</dbReference>
<feature type="binding site" evidence="15">
    <location>
        <position position="481"/>
    </location>
    <ligand>
        <name>Zn(2+)</name>
        <dbReference type="ChEBI" id="CHEBI:29105"/>
        <note>catalytic</note>
    </ligand>
</feature>
<feature type="compositionally biased region" description="Pro residues" evidence="17">
    <location>
        <begin position="111"/>
        <end position="122"/>
    </location>
</feature>
<proteinExistence type="inferred from homology"/>
<dbReference type="EC" id="3.4.24.-" evidence="15"/>
<dbReference type="GO" id="GO:0004176">
    <property type="term" value="F:ATP-dependent peptidase activity"/>
    <property type="evidence" value="ECO:0007669"/>
    <property type="project" value="InterPro"/>
</dbReference>
<dbReference type="SMART" id="SM00382">
    <property type="entry name" value="AAA"/>
    <property type="match status" value="1"/>
</dbReference>
<dbReference type="Pfam" id="PF01434">
    <property type="entry name" value="Peptidase_M41"/>
    <property type="match status" value="1"/>
</dbReference>
<feature type="compositionally biased region" description="Pro residues" evidence="17">
    <location>
        <begin position="89"/>
        <end position="100"/>
    </location>
</feature>
<dbReference type="InterPro" id="IPR003959">
    <property type="entry name" value="ATPase_AAA_core"/>
</dbReference>
<keyword evidence="3 15" id="KW-0812">Transmembrane</keyword>
<feature type="binding site" evidence="15">
    <location>
        <position position="558"/>
    </location>
    <ligand>
        <name>Zn(2+)</name>
        <dbReference type="ChEBI" id="CHEBI:29105"/>
        <note>catalytic</note>
    </ligand>
</feature>
<dbReference type="SUPFAM" id="SSF52540">
    <property type="entry name" value="P-loop containing nucleoside triphosphate hydrolases"/>
    <property type="match status" value="1"/>
</dbReference>
<dbReference type="Pfam" id="PF00004">
    <property type="entry name" value="AAA"/>
    <property type="match status" value="1"/>
</dbReference>
<evidence type="ECO:0000256" key="8">
    <source>
        <dbReference type="ARBA" id="ARBA00022840"/>
    </source>
</evidence>
<feature type="transmembrane region" description="Helical" evidence="15">
    <location>
        <begin position="20"/>
        <end position="40"/>
    </location>
</feature>
<feature type="domain" description="AAA+ ATPase" evidence="18">
    <location>
        <begin position="250"/>
        <end position="390"/>
    </location>
</feature>
<comment type="subunit">
    <text evidence="15">Homohexamer.</text>
</comment>
<dbReference type="InterPro" id="IPR041569">
    <property type="entry name" value="AAA_lid_3"/>
</dbReference>
<keyword evidence="12 15" id="KW-0472">Membrane</keyword>
<feature type="active site" evidence="15">
    <location>
        <position position="482"/>
    </location>
</feature>
<keyword evidence="11 15" id="KW-0793">Thylakoid</keyword>
<dbReference type="FunFam" id="1.10.8.60:FF:000001">
    <property type="entry name" value="ATP-dependent zinc metalloprotease FtsH"/>
    <property type="match status" value="1"/>
</dbReference>
<keyword evidence="10 15" id="KW-0482">Metalloprotease</keyword>
<comment type="similarity">
    <text evidence="16">Belongs to the AAA ATPase family.</text>
</comment>
<evidence type="ECO:0000256" key="15">
    <source>
        <dbReference type="HAMAP-Rule" id="MF_01458"/>
    </source>
</evidence>
<keyword evidence="7 15" id="KW-0862">Zinc</keyword>